<sequence length="145" mass="17230">MNINNCWIEDGEDVESINYKPSLAQSCCQAYALRVVASEFQQRLTHEKVLKRIKKIKPVLSDSRNIPLQQQQAEKAQMMHLQILSSSKFKLIWIQVNQGSYQKLVNIMHLKVYYIRKKSISNILKMFRKQFVQNQIIIDEFNFYF</sequence>
<dbReference type="EMBL" id="CAJJDN010000337">
    <property type="protein sequence ID" value="CAD8130838.1"/>
    <property type="molecule type" value="Genomic_DNA"/>
</dbReference>
<comment type="caution">
    <text evidence="1">The sequence shown here is derived from an EMBL/GenBank/DDBJ whole genome shotgun (WGS) entry which is preliminary data.</text>
</comment>
<name>A0A8S1RRH4_9CILI</name>
<gene>
    <name evidence="1" type="ORF">PSON_ATCC_30995.1.T3370002</name>
</gene>
<proteinExistence type="predicted"/>
<evidence type="ECO:0000313" key="2">
    <source>
        <dbReference type="Proteomes" id="UP000692954"/>
    </source>
</evidence>
<reference evidence="1" key="1">
    <citation type="submission" date="2021-01" db="EMBL/GenBank/DDBJ databases">
        <authorList>
            <consortium name="Genoscope - CEA"/>
            <person name="William W."/>
        </authorList>
    </citation>
    <scope>NUCLEOTIDE SEQUENCE</scope>
</reference>
<dbReference type="AlphaFoldDB" id="A0A8S1RRH4"/>
<accession>A0A8S1RRH4</accession>
<protein>
    <submittedName>
        <fullName evidence="1">Uncharacterized protein</fullName>
    </submittedName>
</protein>
<organism evidence="1 2">
    <name type="scientific">Paramecium sonneborni</name>
    <dbReference type="NCBI Taxonomy" id="65129"/>
    <lineage>
        <taxon>Eukaryota</taxon>
        <taxon>Sar</taxon>
        <taxon>Alveolata</taxon>
        <taxon>Ciliophora</taxon>
        <taxon>Intramacronucleata</taxon>
        <taxon>Oligohymenophorea</taxon>
        <taxon>Peniculida</taxon>
        <taxon>Parameciidae</taxon>
        <taxon>Paramecium</taxon>
    </lineage>
</organism>
<keyword evidence="2" id="KW-1185">Reference proteome</keyword>
<dbReference type="Proteomes" id="UP000692954">
    <property type="component" value="Unassembled WGS sequence"/>
</dbReference>
<evidence type="ECO:0000313" key="1">
    <source>
        <dbReference type="EMBL" id="CAD8130838.1"/>
    </source>
</evidence>